<comment type="caution">
    <text evidence="1">The sequence shown here is derived from an EMBL/GenBank/DDBJ whole genome shotgun (WGS) entry which is preliminary data.</text>
</comment>
<dbReference type="eggNOG" id="ENOG502Z7TS">
    <property type="taxonomic scope" value="Bacteria"/>
</dbReference>
<keyword evidence="2" id="KW-1185">Reference proteome</keyword>
<dbReference type="OrthoDB" id="1642058at2"/>
<proteinExistence type="predicted"/>
<sequence>MNKKEIAEIKKQYTQERCPISRICGCYVDGEKNKKTQFREAFLSLPEEEFFKYLNIFRKAISGTIGKNLLNMEFPLETEKENGTQATLMKLKYSGLQDDGVLEEFYDKIIETYEYTGNYLILLMYAVYDIPGKASDNQEMFDASDEVYEHIMCCICPVNLAKPCLSYNEKENCFSSRTQDWLVEMPLIGFLFPAFHDRSADIHSLLYYNQKPEMPCGDFVDNVLGCTLPLTAGSQKETFQALVEETLGEDCDYETVRTIHENLNEMIEEQKEEPAPLVLGRQEVKRLFEQSGVAEEKMSQFDERFEEAAGEQTSFVAENVANTRKFEIKTKDVIVQVNPARSDLVETTVIDGRKCLVIALTDEVEVNGILVK</sequence>
<accession>C6LEH5</accession>
<dbReference type="AlphaFoldDB" id="C6LEH5"/>
<evidence type="ECO:0000313" key="1">
    <source>
        <dbReference type="EMBL" id="EET60958.1"/>
    </source>
</evidence>
<dbReference type="RefSeq" id="WP_006861818.1">
    <property type="nucleotide sequence ID" value="NZ_ACCL02000008.1"/>
</dbReference>
<gene>
    <name evidence="1" type="ORF">BRYFOR_07024</name>
</gene>
<protein>
    <recommendedName>
        <fullName evidence="3">DUF4317 domain-containing protein</fullName>
    </recommendedName>
</protein>
<evidence type="ECO:0008006" key="3">
    <source>
        <dbReference type="Google" id="ProtNLM"/>
    </source>
</evidence>
<dbReference type="Proteomes" id="UP000005561">
    <property type="component" value="Unassembled WGS sequence"/>
</dbReference>
<dbReference type="STRING" id="168384.SAMN05660368_00365"/>
<evidence type="ECO:0000313" key="2">
    <source>
        <dbReference type="Proteomes" id="UP000005561"/>
    </source>
</evidence>
<dbReference type="Pfam" id="PF14199">
    <property type="entry name" value="DUF4317"/>
    <property type="match status" value="1"/>
</dbReference>
<name>C6LEH5_9FIRM</name>
<organism evidence="1 2">
    <name type="scientific">Marvinbryantia formatexigens DSM 14469</name>
    <dbReference type="NCBI Taxonomy" id="478749"/>
    <lineage>
        <taxon>Bacteria</taxon>
        <taxon>Bacillati</taxon>
        <taxon>Bacillota</taxon>
        <taxon>Clostridia</taxon>
        <taxon>Lachnospirales</taxon>
        <taxon>Lachnospiraceae</taxon>
        <taxon>Marvinbryantia</taxon>
    </lineage>
</organism>
<reference evidence="1" key="1">
    <citation type="submission" date="2009-07" db="EMBL/GenBank/DDBJ databases">
        <authorList>
            <person name="Weinstock G."/>
            <person name="Sodergren E."/>
            <person name="Clifton S."/>
            <person name="Fulton L."/>
            <person name="Fulton B."/>
            <person name="Courtney L."/>
            <person name="Fronick C."/>
            <person name="Harrison M."/>
            <person name="Strong C."/>
            <person name="Farmer C."/>
            <person name="Delahaunty K."/>
            <person name="Markovic C."/>
            <person name="Hall O."/>
            <person name="Minx P."/>
            <person name="Tomlinson C."/>
            <person name="Mitreva M."/>
            <person name="Nelson J."/>
            <person name="Hou S."/>
            <person name="Wollam A."/>
            <person name="Pepin K.H."/>
            <person name="Johnson M."/>
            <person name="Bhonagiri V."/>
            <person name="Nash W.E."/>
            <person name="Warren W."/>
            <person name="Chinwalla A."/>
            <person name="Mardis E.R."/>
            <person name="Wilson R.K."/>
        </authorList>
    </citation>
    <scope>NUCLEOTIDE SEQUENCE [LARGE SCALE GENOMIC DNA]</scope>
    <source>
        <strain evidence="1">DSM 14469</strain>
    </source>
</reference>
<dbReference type="EMBL" id="ACCL02000008">
    <property type="protein sequence ID" value="EET60958.1"/>
    <property type="molecule type" value="Genomic_DNA"/>
</dbReference>
<dbReference type="InterPro" id="IPR025466">
    <property type="entry name" value="DUF4317"/>
</dbReference>